<accession>A0A0C9UGW3</accession>
<evidence type="ECO:0000313" key="1">
    <source>
        <dbReference type="EMBL" id="KIJ24676.1"/>
    </source>
</evidence>
<gene>
    <name evidence="1" type="ORF">M422DRAFT_137172</name>
</gene>
<dbReference type="Proteomes" id="UP000054279">
    <property type="component" value="Unassembled WGS sequence"/>
</dbReference>
<feature type="non-terminal residue" evidence="1">
    <location>
        <position position="97"/>
    </location>
</feature>
<dbReference type="OrthoDB" id="2935645at2759"/>
<protein>
    <submittedName>
        <fullName evidence="1">Uncharacterized protein</fullName>
    </submittedName>
</protein>
<proteinExistence type="predicted"/>
<dbReference type="AlphaFoldDB" id="A0A0C9UGW3"/>
<reference evidence="1 2" key="1">
    <citation type="submission" date="2014-06" db="EMBL/GenBank/DDBJ databases">
        <title>Evolutionary Origins and Diversification of the Mycorrhizal Mutualists.</title>
        <authorList>
            <consortium name="DOE Joint Genome Institute"/>
            <consortium name="Mycorrhizal Genomics Consortium"/>
            <person name="Kohler A."/>
            <person name="Kuo A."/>
            <person name="Nagy L.G."/>
            <person name="Floudas D."/>
            <person name="Copeland A."/>
            <person name="Barry K.W."/>
            <person name="Cichocki N."/>
            <person name="Veneault-Fourrey C."/>
            <person name="LaButti K."/>
            <person name="Lindquist E.A."/>
            <person name="Lipzen A."/>
            <person name="Lundell T."/>
            <person name="Morin E."/>
            <person name="Murat C."/>
            <person name="Riley R."/>
            <person name="Ohm R."/>
            <person name="Sun H."/>
            <person name="Tunlid A."/>
            <person name="Henrissat B."/>
            <person name="Grigoriev I.V."/>
            <person name="Hibbett D.S."/>
            <person name="Martin F."/>
        </authorList>
    </citation>
    <scope>NUCLEOTIDE SEQUENCE [LARGE SCALE GENOMIC DNA]</scope>
    <source>
        <strain evidence="1 2">SS14</strain>
    </source>
</reference>
<keyword evidence="2" id="KW-1185">Reference proteome</keyword>
<dbReference type="EMBL" id="KN837466">
    <property type="protein sequence ID" value="KIJ24676.1"/>
    <property type="molecule type" value="Genomic_DNA"/>
</dbReference>
<sequence>DNYSTQPGEGFQQEVQQAYDQTNLRKVESQMVKIDENQEVIATICMNVNQYDQNHHLIQEELDVNDSSPLSSAVELEAHWAVGSPLPKIDSLTLEEE</sequence>
<dbReference type="HOGENOM" id="CLU_2352408_0_0_1"/>
<name>A0A0C9UGW3_SPHS4</name>
<evidence type="ECO:0000313" key="2">
    <source>
        <dbReference type="Proteomes" id="UP000054279"/>
    </source>
</evidence>
<organism evidence="1 2">
    <name type="scientific">Sphaerobolus stellatus (strain SS14)</name>
    <dbReference type="NCBI Taxonomy" id="990650"/>
    <lineage>
        <taxon>Eukaryota</taxon>
        <taxon>Fungi</taxon>
        <taxon>Dikarya</taxon>
        <taxon>Basidiomycota</taxon>
        <taxon>Agaricomycotina</taxon>
        <taxon>Agaricomycetes</taxon>
        <taxon>Phallomycetidae</taxon>
        <taxon>Geastrales</taxon>
        <taxon>Sphaerobolaceae</taxon>
        <taxon>Sphaerobolus</taxon>
    </lineage>
</organism>
<feature type="non-terminal residue" evidence="1">
    <location>
        <position position="1"/>
    </location>
</feature>